<sequence length="273" mass="29604">MGAYMTKPAVTYGERAVTAHYRAPMNDEKFLEHVADRLAALPAVRAVALGGSRAEGTHTPESDWDLAVYYRGGFDPADLRAVGWEGEVSEIGGWGGGVFNGGAWLTVDGRRVDVHYRDLDVVEHELAEARRGRFHWEPLMFHLAGIPSYLVVAELGVNRVLSGALPRPGYPEALREAAPRFWHGRAAMTLQYAEAAHVRHGRVTEIAGALATAAAETAHAVLAARGEWVTNEKRLLERAGLRDLDGIVSRLRPEPEALARAVTEAGELFAAAG</sequence>
<proteinExistence type="predicted"/>
<evidence type="ECO:0000313" key="2">
    <source>
        <dbReference type="EMBL" id="GAA2249094.1"/>
    </source>
</evidence>
<evidence type="ECO:0000313" key="3">
    <source>
        <dbReference type="Proteomes" id="UP001500442"/>
    </source>
</evidence>
<dbReference type="InterPro" id="IPR043519">
    <property type="entry name" value="NT_sf"/>
</dbReference>
<evidence type="ECO:0000259" key="1">
    <source>
        <dbReference type="Pfam" id="PF01909"/>
    </source>
</evidence>
<organism evidence="2 3">
    <name type="scientific">Streptomyces roseiscleroticus</name>
    <dbReference type="NCBI Taxonomy" id="1972"/>
    <lineage>
        <taxon>Bacteria</taxon>
        <taxon>Bacillati</taxon>
        <taxon>Actinomycetota</taxon>
        <taxon>Actinomycetes</taxon>
        <taxon>Kitasatosporales</taxon>
        <taxon>Streptomycetaceae</taxon>
        <taxon>Streptomyces</taxon>
    </lineage>
</organism>
<dbReference type="Pfam" id="PF01909">
    <property type="entry name" value="NTP_transf_2"/>
    <property type="match status" value="1"/>
</dbReference>
<feature type="domain" description="Polymerase nucleotidyl transferase" evidence="1">
    <location>
        <begin position="35"/>
        <end position="93"/>
    </location>
</feature>
<dbReference type="Proteomes" id="UP001500442">
    <property type="component" value="Unassembled WGS sequence"/>
</dbReference>
<dbReference type="Gene3D" id="3.30.460.10">
    <property type="entry name" value="Beta Polymerase, domain 2"/>
    <property type="match status" value="1"/>
</dbReference>
<comment type="caution">
    <text evidence="2">The sequence shown here is derived from an EMBL/GenBank/DDBJ whole genome shotgun (WGS) entry which is preliminary data.</text>
</comment>
<dbReference type="SUPFAM" id="SSF81301">
    <property type="entry name" value="Nucleotidyltransferase"/>
    <property type="match status" value="1"/>
</dbReference>
<accession>A0ABN3E5T9</accession>
<name>A0ABN3E5T9_9ACTN</name>
<protein>
    <submittedName>
        <fullName evidence="2">Nucleotidyltransferase domain-containing protein</fullName>
    </submittedName>
</protein>
<reference evidence="2 3" key="1">
    <citation type="journal article" date="2019" name="Int. J. Syst. Evol. Microbiol.">
        <title>The Global Catalogue of Microorganisms (GCM) 10K type strain sequencing project: providing services to taxonomists for standard genome sequencing and annotation.</title>
        <authorList>
            <consortium name="The Broad Institute Genomics Platform"/>
            <consortium name="The Broad Institute Genome Sequencing Center for Infectious Disease"/>
            <person name="Wu L."/>
            <person name="Ma J."/>
        </authorList>
    </citation>
    <scope>NUCLEOTIDE SEQUENCE [LARGE SCALE GENOMIC DNA]</scope>
    <source>
        <strain evidence="2 3">JCM 4823</strain>
    </source>
</reference>
<dbReference type="EMBL" id="BAAASN010000002">
    <property type="protein sequence ID" value="GAA2249094.1"/>
    <property type="molecule type" value="Genomic_DNA"/>
</dbReference>
<dbReference type="InterPro" id="IPR002934">
    <property type="entry name" value="Polymerase_NTP_transf_dom"/>
</dbReference>
<gene>
    <name evidence="2" type="ORF">GCM10010368_13510</name>
</gene>
<keyword evidence="3" id="KW-1185">Reference proteome</keyword>
<dbReference type="CDD" id="cd05403">
    <property type="entry name" value="NT_KNTase_like"/>
    <property type="match status" value="1"/>
</dbReference>